<accession>A0AAD4SKV2</accession>
<organism evidence="2 3">
    <name type="scientific">Papaver atlanticum</name>
    <dbReference type="NCBI Taxonomy" id="357466"/>
    <lineage>
        <taxon>Eukaryota</taxon>
        <taxon>Viridiplantae</taxon>
        <taxon>Streptophyta</taxon>
        <taxon>Embryophyta</taxon>
        <taxon>Tracheophyta</taxon>
        <taxon>Spermatophyta</taxon>
        <taxon>Magnoliopsida</taxon>
        <taxon>Ranunculales</taxon>
        <taxon>Papaveraceae</taxon>
        <taxon>Papaveroideae</taxon>
        <taxon>Papaver</taxon>
    </lineage>
</organism>
<evidence type="ECO:0000256" key="1">
    <source>
        <dbReference type="SAM" id="MobiDB-lite"/>
    </source>
</evidence>
<name>A0AAD4SKV2_9MAGN</name>
<comment type="caution">
    <text evidence="2">The sequence shown here is derived from an EMBL/GenBank/DDBJ whole genome shotgun (WGS) entry which is preliminary data.</text>
</comment>
<protein>
    <submittedName>
        <fullName evidence="2">Uncharacterized protein</fullName>
    </submittedName>
</protein>
<reference evidence="2" key="1">
    <citation type="submission" date="2022-04" db="EMBL/GenBank/DDBJ databases">
        <title>A functionally conserved STORR gene fusion in Papaver species that diverged 16.8 million years ago.</title>
        <authorList>
            <person name="Catania T."/>
        </authorList>
    </citation>
    <scope>NUCLEOTIDE SEQUENCE</scope>
    <source>
        <strain evidence="2">S-188037</strain>
    </source>
</reference>
<proteinExistence type="predicted"/>
<evidence type="ECO:0000313" key="3">
    <source>
        <dbReference type="Proteomes" id="UP001202328"/>
    </source>
</evidence>
<keyword evidence="3" id="KW-1185">Reference proteome</keyword>
<feature type="region of interest" description="Disordered" evidence="1">
    <location>
        <begin position="73"/>
        <end position="139"/>
    </location>
</feature>
<feature type="compositionally biased region" description="Acidic residues" evidence="1">
    <location>
        <begin position="107"/>
        <end position="118"/>
    </location>
</feature>
<sequence length="157" mass="17505">MRQEAEAQAIEVSKRQAKVRESMGNPDLTSKLEAAETKLRELKSNIATLGKEASAAMTAVEAQQQRLTLQRLITMEPPAKEAQARKAPAPTAKKKEESSNDNSDSSYESDDYSDESEDDKPAKTPEKEANIDWNEEMEEAEAIPAKAVMIFSYLWKL</sequence>
<dbReference type="Proteomes" id="UP001202328">
    <property type="component" value="Unassembled WGS sequence"/>
</dbReference>
<evidence type="ECO:0000313" key="2">
    <source>
        <dbReference type="EMBL" id="KAI3910115.1"/>
    </source>
</evidence>
<dbReference type="AlphaFoldDB" id="A0AAD4SKV2"/>
<feature type="compositionally biased region" description="Basic and acidic residues" evidence="1">
    <location>
        <begin position="12"/>
        <end position="21"/>
    </location>
</feature>
<feature type="region of interest" description="Disordered" evidence="1">
    <location>
        <begin position="1"/>
        <end position="32"/>
    </location>
</feature>
<dbReference type="EMBL" id="JAJJMB010010276">
    <property type="protein sequence ID" value="KAI3910115.1"/>
    <property type="molecule type" value="Genomic_DNA"/>
</dbReference>
<feature type="compositionally biased region" description="Basic and acidic residues" evidence="1">
    <location>
        <begin position="119"/>
        <end position="130"/>
    </location>
</feature>
<gene>
    <name evidence="2" type="ORF">MKW98_014500</name>
</gene>